<feature type="compositionally biased region" description="Low complexity" evidence="1">
    <location>
        <begin position="50"/>
        <end position="67"/>
    </location>
</feature>
<feature type="region of interest" description="Disordered" evidence="1">
    <location>
        <begin position="99"/>
        <end position="120"/>
    </location>
</feature>
<keyword evidence="3" id="KW-1185">Reference proteome</keyword>
<feature type="region of interest" description="Disordered" evidence="1">
    <location>
        <begin position="49"/>
        <end position="85"/>
    </location>
</feature>
<dbReference type="Proteomes" id="UP001499974">
    <property type="component" value="Unassembled WGS sequence"/>
</dbReference>
<evidence type="ECO:0000313" key="2">
    <source>
        <dbReference type="EMBL" id="GAA4701305.1"/>
    </source>
</evidence>
<organism evidence="2 3">
    <name type="scientific">Nocardioides conyzicola</name>
    <dbReference type="NCBI Taxonomy" id="1651781"/>
    <lineage>
        <taxon>Bacteria</taxon>
        <taxon>Bacillati</taxon>
        <taxon>Actinomycetota</taxon>
        <taxon>Actinomycetes</taxon>
        <taxon>Propionibacteriales</taxon>
        <taxon>Nocardioidaceae</taxon>
        <taxon>Nocardioides</taxon>
    </lineage>
</organism>
<dbReference type="EMBL" id="BAABKM010000002">
    <property type="protein sequence ID" value="GAA4701305.1"/>
    <property type="molecule type" value="Genomic_DNA"/>
</dbReference>
<gene>
    <name evidence="2" type="ORF">GCM10023349_17920</name>
</gene>
<accession>A0ABP8X653</accession>
<protein>
    <submittedName>
        <fullName evidence="2">Uncharacterized protein</fullName>
    </submittedName>
</protein>
<comment type="caution">
    <text evidence="2">The sequence shown here is derived from an EMBL/GenBank/DDBJ whole genome shotgun (WGS) entry which is preliminary data.</text>
</comment>
<name>A0ABP8X653_9ACTN</name>
<evidence type="ECO:0000256" key="1">
    <source>
        <dbReference type="SAM" id="MobiDB-lite"/>
    </source>
</evidence>
<reference evidence="3" key="1">
    <citation type="journal article" date="2019" name="Int. J. Syst. Evol. Microbiol.">
        <title>The Global Catalogue of Microorganisms (GCM) 10K type strain sequencing project: providing services to taxonomists for standard genome sequencing and annotation.</title>
        <authorList>
            <consortium name="The Broad Institute Genomics Platform"/>
            <consortium name="The Broad Institute Genome Sequencing Center for Infectious Disease"/>
            <person name="Wu L."/>
            <person name="Ma J."/>
        </authorList>
    </citation>
    <scope>NUCLEOTIDE SEQUENCE [LARGE SCALE GENOMIC DNA]</scope>
    <source>
        <strain evidence="3">JCM 18531</strain>
    </source>
</reference>
<proteinExistence type="predicted"/>
<evidence type="ECO:0000313" key="3">
    <source>
        <dbReference type="Proteomes" id="UP001499974"/>
    </source>
</evidence>
<sequence length="120" mass="12498">MEPLIAPPGVAYVEQTSTWPTLSVMRVGGVPGGTDTQPVNSVWEKCSTMPTTGGAATGARPRSRPAALPNLPTNDTLLHLPAGPGGVVDRRADTLLLGRRPLGWGNDESPPRVLGGVPWV</sequence>